<feature type="domain" description="Cdc37 N-terminal" evidence="10">
    <location>
        <begin position="2"/>
        <end position="192"/>
    </location>
</feature>
<dbReference type="SMART" id="SM01070">
    <property type="entry name" value="CDC37_M"/>
    <property type="match status" value="1"/>
</dbReference>
<dbReference type="GO" id="GO:0031072">
    <property type="term" value="F:heat shock protein binding"/>
    <property type="evidence" value="ECO:0007669"/>
    <property type="project" value="TreeGrafter"/>
</dbReference>
<feature type="region of interest" description="Disordered" evidence="7">
    <location>
        <begin position="184"/>
        <end position="236"/>
    </location>
</feature>
<comment type="caution">
    <text evidence="11">The sequence shown here is derived from an EMBL/GenBank/DDBJ whole genome shotgun (WGS) entry which is preliminary data.</text>
</comment>
<comment type="similarity">
    <text evidence="2">Belongs to the CDC37 family.</text>
</comment>
<evidence type="ECO:0000259" key="8">
    <source>
        <dbReference type="SMART" id="SM01069"/>
    </source>
</evidence>
<evidence type="ECO:0000313" key="11">
    <source>
        <dbReference type="EMBL" id="TQB70736.1"/>
    </source>
</evidence>
<sequence>MVLDYSKWDSIELSDDSDVEVHPNVDKRSFIRAKQAQIHQQRYQRRHEIQTLKYEHIINDGLISRIDKLLAALRKHEGSTGDPGELVFQVILDSASNPDEDRPPAPPEGVYTHEKEQPKYSQMLGSLVDQVKKEFSEPEPENLWQAYIKGVQGHKDKVEGLQKELLEKLAQLEKEEHSKITTDMLHTGFDSSHVNKSTDKGKAPAKQKTESVELLNPSAASQSEKLPEDLDEDDDINASDTAKEFSKIKQGDYQASLQFISGHPEIVKDKECDGLLAEAFSAQAEGKEQYARQCVHQGLLLRYCSLLGKDGTSLFFRRITTPGHQSITTFLNDVNETYHRIKTRVSEIAKESSNSAGVEQIQLHAVDPNTKIHIVIPPENSDDPEAIASRKIFESFSPAMRKALESESLDEVNKVLGELSVPEAEDVVEKLSEGNILSIEEGLVDTTTEEGKKKLEQLEAEGKKGTETIVEEIGEPGGEVTELD</sequence>
<evidence type="ECO:0000256" key="5">
    <source>
        <dbReference type="ARBA" id="ARBA00031396"/>
    </source>
</evidence>
<evidence type="ECO:0000313" key="12">
    <source>
        <dbReference type="Proteomes" id="UP000319663"/>
    </source>
</evidence>
<reference evidence="11 12" key="1">
    <citation type="submission" date="2019-06" db="EMBL/GenBank/DDBJ databases">
        <title>Wine fermentation using esterase from Monascus purpureus.</title>
        <authorList>
            <person name="Geng C."/>
            <person name="Zhang Y."/>
        </authorList>
    </citation>
    <scope>NUCLEOTIDE SEQUENCE [LARGE SCALE GENOMIC DNA]</scope>
    <source>
        <strain evidence="11">HQ1</strain>
    </source>
</reference>
<accession>A0A507QU28</accession>
<feature type="compositionally biased region" description="Basic and acidic residues" evidence="7">
    <location>
        <begin position="196"/>
        <end position="211"/>
    </location>
</feature>
<dbReference type="STRING" id="5098.A0A507QU28"/>
<proteinExistence type="inferred from homology"/>
<gene>
    <name evidence="11" type="primary">CDC37</name>
    <name evidence="11" type="ORF">MPDQ_008147</name>
</gene>
<dbReference type="PANTHER" id="PTHR12800:SF4">
    <property type="entry name" value="HSP90 CO-CHAPERONE CDC37"/>
    <property type="match status" value="1"/>
</dbReference>
<dbReference type="AlphaFoldDB" id="A0A507QU28"/>
<dbReference type="Pfam" id="PF08564">
    <property type="entry name" value="CDC37_C"/>
    <property type="match status" value="1"/>
</dbReference>
<evidence type="ECO:0000256" key="7">
    <source>
        <dbReference type="SAM" id="MobiDB-lite"/>
    </source>
</evidence>
<dbReference type="Pfam" id="PF08565">
    <property type="entry name" value="CDC37_M"/>
    <property type="match status" value="1"/>
</dbReference>
<feature type="coiled-coil region" evidence="6">
    <location>
        <begin position="151"/>
        <end position="178"/>
    </location>
</feature>
<evidence type="ECO:0000259" key="10">
    <source>
        <dbReference type="SMART" id="SM01071"/>
    </source>
</evidence>
<dbReference type="GO" id="GO:0005737">
    <property type="term" value="C:cytoplasm"/>
    <property type="evidence" value="ECO:0007669"/>
    <property type="project" value="UniProtKB-SubCell"/>
</dbReference>
<name>A0A507QU28_MONPU</name>
<dbReference type="SMART" id="SM01069">
    <property type="entry name" value="CDC37_C"/>
    <property type="match status" value="1"/>
</dbReference>
<dbReference type="InterPro" id="IPR013873">
    <property type="entry name" value="Cdc37_C"/>
</dbReference>
<organism evidence="11 12">
    <name type="scientific">Monascus purpureus</name>
    <name type="common">Red mold</name>
    <name type="synonym">Monascus anka</name>
    <dbReference type="NCBI Taxonomy" id="5098"/>
    <lineage>
        <taxon>Eukaryota</taxon>
        <taxon>Fungi</taxon>
        <taxon>Dikarya</taxon>
        <taxon>Ascomycota</taxon>
        <taxon>Pezizomycotina</taxon>
        <taxon>Eurotiomycetes</taxon>
        <taxon>Eurotiomycetidae</taxon>
        <taxon>Eurotiales</taxon>
        <taxon>Aspergillaceae</taxon>
        <taxon>Monascus</taxon>
    </lineage>
</organism>
<dbReference type="Proteomes" id="UP000319663">
    <property type="component" value="Unassembled WGS sequence"/>
</dbReference>
<dbReference type="GO" id="GO:0019901">
    <property type="term" value="F:protein kinase binding"/>
    <property type="evidence" value="ECO:0007669"/>
    <property type="project" value="InterPro"/>
</dbReference>
<dbReference type="GO" id="GO:0051087">
    <property type="term" value="F:protein-folding chaperone binding"/>
    <property type="evidence" value="ECO:0007669"/>
    <property type="project" value="TreeGrafter"/>
</dbReference>
<keyword evidence="3" id="KW-0963">Cytoplasm</keyword>
<evidence type="ECO:0000256" key="6">
    <source>
        <dbReference type="SAM" id="Coils"/>
    </source>
</evidence>
<dbReference type="GO" id="GO:0006457">
    <property type="term" value="P:protein folding"/>
    <property type="evidence" value="ECO:0007669"/>
    <property type="project" value="TreeGrafter"/>
</dbReference>
<evidence type="ECO:0000256" key="2">
    <source>
        <dbReference type="ARBA" id="ARBA00006222"/>
    </source>
</evidence>
<dbReference type="InterPro" id="IPR004918">
    <property type="entry name" value="Cdc37"/>
</dbReference>
<dbReference type="PANTHER" id="PTHR12800">
    <property type="entry name" value="CDC37-RELATED"/>
    <property type="match status" value="1"/>
</dbReference>
<dbReference type="Pfam" id="PF03234">
    <property type="entry name" value="CDC37_N"/>
    <property type="match status" value="1"/>
</dbReference>
<evidence type="ECO:0000259" key="9">
    <source>
        <dbReference type="SMART" id="SM01070"/>
    </source>
</evidence>
<evidence type="ECO:0000256" key="3">
    <source>
        <dbReference type="ARBA" id="ARBA00022490"/>
    </source>
</evidence>
<comment type="subcellular location">
    <subcellularLocation>
        <location evidence="1">Cytoplasm</location>
    </subcellularLocation>
</comment>
<keyword evidence="6" id="KW-0175">Coiled coil</keyword>
<dbReference type="FunFam" id="1.20.58.610:FF:000002">
    <property type="entry name" value="Hsp90 co-chaperone Cdc37, putative"/>
    <property type="match status" value="1"/>
</dbReference>
<dbReference type="InterPro" id="IPR038189">
    <property type="entry name" value="Cdc37_Hsp90-bd_sf"/>
</dbReference>
<evidence type="ECO:0000256" key="1">
    <source>
        <dbReference type="ARBA" id="ARBA00004496"/>
    </source>
</evidence>
<dbReference type="GO" id="GO:0050821">
    <property type="term" value="P:protein stabilization"/>
    <property type="evidence" value="ECO:0007669"/>
    <property type="project" value="TreeGrafter"/>
</dbReference>
<keyword evidence="4" id="KW-0143">Chaperone</keyword>
<dbReference type="GO" id="GO:0051082">
    <property type="term" value="F:unfolded protein binding"/>
    <property type="evidence" value="ECO:0007669"/>
    <property type="project" value="TreeGrafter"/>
</dbReference>
<dbReference type="EMBL" id="VIFY01000097">
    <property type="protein sequence ID" value="TQB70736.1"/>
    <property type="molecule type" value="Genomic_DNA"/>
</dbReference>
<keyword evidence="12" id="KW-1185">Reference proteome</keyword>
<feature type="domain" description="Cdc37 Hsp90 binding" evidence="9">
    <location>
        <begin position="195"/>
        <end position="360"/>
    </location>
</feature>
<dbReference type="SMART" id="SM01071">
    <property type="entry name" value="CDC37_N"/>
    <property type="match status" value="1"/>
</dbReference>
<dbReference type="OrthoDB" id="440202at2759"/>
<feature type="domain" description="Cdc37 C-terminal" evidence="8">
    <location>
        <begin position="374"/>
        <end position="475"/>
    </location>
</feature>
<evidence type="ECO:0000256" key="4">
    <source>
        <dbReference type="ARBA" id="ARBA00023186"/>
    </source>
</evidence>
<dbReference type="SUPFAM" id="SSF101391">
    <property type="entry name" value="Hsp90 co-chaperone CDC37"/>
    <property type="match status" value="1"/>
</dbReference>
<dbReference type="InterPro" id="IPR013855">
    <property type="entry name" value="Cdc37_N_dom"/>
</dbReference>
<dbReference type="Gene3D" id="1.20.58.610">
    <property type="entry name" value="Cdc37, Hsp90 binding domain"/>
    <property type="match status" value="1"/>
</dbReference>
<dbReference type="InterPro" id="IPR013874">
    <property type="entry name" value="Cdc37_Hsp90-bd"/>
</dbReference>
<protein>
    <recommendedName>
        <fullName evidence="5">Hsp90 chaperone protein kinase-targeting subunit</fullName>
    </recommendedName>
</protein>